<dbReference type="STRING" id="99656.SAMN05421659_10451"/>
<evidence type="ECO:0000259" key="2">
    <source>
        <dbReference type="Pfam" id="PF00534"/>
    </source>
</evidence>
<dbReference type="SUPFAM" id="SSF53756">
    <property type="entry name" value="UDP-Glycosyltransferase/glycogen phosphorylase"/>
    <property type="match status" value="1"/>
</dbReference>
<dbReference type="CDD" id="cd03801">
    <property type="entry name" value="GT4_PimA-like"/>
    <property type="match status" value="1"/>
</dbReference>
<organism evidence="3 4">
    <name type="scientific">[Clostridium] fimetarium</name>
    <dbReference type="NCBI Taxonomy" id="99656"/>
    <lineage>
        <taxon>Bacteria</taxon>
        <taxon>Bacillati</taxon>
        <taxon>Bacillota</taxon>
        <taxon>Clostridia</taxon>
        <taxon>Lachnospirales</taxon>
        <taxon>Lachnospiraceae</taxon>
    </lineage>
</organism>
<evidence type="ECO:0000313" key="4">
    <source>
        <dbReference type="Proteomes" id="UP000199701"/>
    </source>
</evidence>
<reference evidence="3 4" key="1">
    <citation type="submission" date="2016-10" db="EMBL/GenBank/DDBJ databases">
        <authorList>
            <person name="de Groot N.N."/>
        </authorList>
    </citation>
    <scope>NUCLEOTIDE SEQUENCE [LARGE SCALE GENOMIC DNA]</scope>
    <source>
        <strain evidence="3 4">DSM 9179</strain>
    </source>
</reference>
<dbReference type="InterPro" id="IPR001296">
    <property type="entry name" value="Glyco_trans_1"/>
</dbReference>
<dbReference type="GO" id="GO:0009103">
    <property type="term" value="P:lipopolysaccharide biosynthetic process"/>
    <property type="evidence" value="ECO:0007669"/>
    <property type="project" value="TreeGrafter"/>
</dbReference>
<dbReference type="Pfam" id="PF00534">
    <property type="entry name" value="Glycos_transf_1"/>
    <property type="match status" value="1"/>
</dbReference>
<dbReference type="Proteomes" id="UP000199701">
    <property type="component" value="Unassembled WGS sequence"/>
</dbReference>
<dbReference type="AlphaFoldDB" id="A0A1I0NZY8"/>
<dbReference type="PANTHER" id="PTHR46401:SF2">
    <property type="entry name" value="GLYCOSYLTRANSFERASE WBBK-RELATED"/>
    <property type="match status" value="1"/>
</dbReference>
<sequence>MQILQLIPTIAYGDAVGNDAVAIKKILKKMGYVSNIYAESVVAPLDSKTAYKIDKMPKVDKDDIIIYHLSTGSELNFKFAKFKCRKIAIYHNVTPPEFFELNDEFIKGINEWGLEGVKFLSDKVDYCLADSELNKQDLIDLNYKCDIDVLPIVVPFKDYKKTPNRAVVKKYDDGYTNIIFTGRIAPNKKQEDVIAAFYYYKKYWNNKARLILVGSYKETDLYYMRLKKYVEEIGIEDVVFTGHIKFDEILAYYKVADVFLCMSEHEGFCVPLVEAMMFKVPIIAYDSTAIPSTLGGSGFLINDKSPVFVAKCIDKVISDKKLQDDLIIKQNRRLEDFKYEHIAEQFKNYINAFIEREKNS</sequence>
<feature type="domain" description="Glycosyl transferase family 1" evidence="2">
    <location>
        <begin position="172"/>
        <end position="328"/>
    </location>
</feature>
<evidence type="ECO:0000256" key="1">
    <source>
        <dbReference type="ARBA" id="ARBA00022679"/>
    </source>
</evidence>
<dbReference type="PANTHER" id="PTHR46401">
    <property type="entry name" value="GLYCOSYLTRANSFERASE WBBK-RELATED"/>
    <property type="match status" value="1"/>
</dbReference>
<dbReference type="Gene3D" id="3.40.50.2000">
    <property type="entry name" value="Glycogen Phosphorylase B"/>
    <property type="match status" value="2"/>
</dbReference>
<dbReference type="GO" id="GO:0016757">
    <property type="term" value="F:glycosyltransferase activity"/>
    <property type="evidence" value="ECO:0007669"/>
    <property type="project" value="InterPro"/>
</dbReference>
<keyword evidence="4" id="KW-1185">Reference proteome</keyword>
<keyword evidence="1 3" id="KW-0808">Transferase</keyword>
<dbReference type="OrthoDB" id="9787617at2"/>
<name>A0A1I0NZY8_9FIRM</name>
<evidence type="ECO:0000313" key="3">
    <source>
        <dbReference type="EMBL" id="SEW07540.1"/>
    </source>
</evidence>
<accession>A0A1I0NZY8</accession>
<proteinExistence type="predicted"/>
<dbReference type="EMBL" id="FOJI01000004">
    <property type="protein sequence ID" value="SEW07540.1"/>
    <property type="molecule type" value="Genomic_DNA"/>
</dbReference>
<gene>
    <name evidence="3" type="ORF">SAMN05421659_10451</name>
</gene>
<protein>
    <submittedName>
        <fullName evidence="3">Glycosyltransferase involved in cell wall bisynthesis</fullName>
    </submittedName>
</protein>